<dbReference type="EMBL" id="CAFABC010000003">
    <property type="protein sequence ID" value="CAB4816334.1"/>
    <property type="molecule type" value="Genomic_DNA"/>
</dbReference>
<comment type="similarity">
    <text evidence="1">Belongs to the 'phage' integrase family.</text>
</comment>
<keyword evidence="3" id="KW-0233">DNA recombination</keyword>
<feature type="domain" description="Tyr recombinase" evidence="4">
    <location>
        <begin position="215"/>
        <end position="432"/>
    </location>
</feature>
<accession>A0A6J5YYF1</accession>
<evidence type="ECO:0000259" key="4">
    <source>
        <dbReference type="PROSITE" id="PS51898"/>
    </source>
</evidence>
<dbReference type="GO" id="GO:0003677">
    <property type="term" value="F:DNA binding"/>
    <property type="evidence" value="ECO:0007669"/>
    <property type="project" value="UniProtKB-KW"/>
</dbReference>
<keyword evidence="2" id="KW-0238">DNA-binding</keyword>
<dbReference type="InterPro" id="IPR011010">
    <property type="entry name" value="DNA_brk_join_enz"/>
</dbReference>
<protein>
    <submittedName>
        <fullName evidence="5">Unannotated protein</fullName>
    </submittedName>
</protein>
<organism evidence="5">
    <name type="scientific">freshwater metagenome</name>
    <dbReference type="NCBI Taxonomy" id="449393"/>
    <lineage>
        <taxon>unclassified sequences</taxon>
        <taxon>metagenomes</taxon>
        <taxon>ecological metagenomes</taxon>
    </lineage>
</organism>
<dbReference type="SUPFAM" id="SSF56349">
    <property type="entry name" value="DNA breaking-rejoining enzymes"/>
    <property type="match status" value="1"/>
</dbReference>
<dbReference type="EMBL" id="CAEZYO010000005">
    <property type="protein sequence ID" value="CAB4723309.1"/>
    <property type="molecule type" value="Genomic_DNA"/>
</dbReference>
<evidence type="ECO:0000256" key="1">
    <source>
        <dbReference type="ARBA" id="ARBA00008857"/>
    </source>
</evidence>
<dbReference type="PANTHER" id="PTHR30349:SF64">
    <property type="entry name" value="PROPHAGE INTEGRASE INTD-RELATED"/>
    <property type="match status" value="1"/>
</dbReference>
<name>A0A6J5YYF1_9ZZZZ</name>
<dbReference type="InterPro" id="IPR002104">
    <property type="entry name" value="Integrase_catalytic"/>
</dbReference>
<evidence type="ECO:0000313" key="8">
    <source>
        <dbReference type="EMBL" id="CAB4854469.1"/>
    </source>
</evidence>
<dbReference type="Gene3D" id="1.10.150.130">
    <property type="match status" value="1"/>
</dbReference>
<dbReference type="GO" id="GO:0015074">
    <property type="term" value="P:DNA integration"/>
    <property type="evidence" value="ECO:0007669"/>
    <property type="project" value="InterPro"/>
</dbReference>
<dbReference type="EMBL" id="CAFBLC010000018">
    <property type="protein sequence ID" value="CAB4854469.1"/>
    <property type="molecule type" value="Genomic_DNA"/>
</dbReference>
<evidence type="ECO:0000313" key="9">
    <source>
        <dbReference type="EMBL" id="CAB5135380.1"/>
    </source>
</evidence>
<reference evidence="5" key="1">
    <citation type="submission" date="2020-05" db="EMBL/GenBank/DDBJ databases">
        <authorList>
            <person name="Chiriac C."/>
            <person name="Salcher M."/>
            <person name="Ghai R."/>
            <person name="Kavagutti S V."/>
        </authorList>
    </citation>
    <scope>NUCLEOTIDE SEQUENCE</scope>
</reference>
<dbReference type="AlphaFoldDB" id="A0A6J5YYF1"/>
<dbReference type="Gene3D" id="1.10.443.10">
    <property type="entry name" value="Intergrase catalytic core"/>
    <property type="match status" value="1"/>
</dbReference>
<sequence length="463" mass="53232">MLKVQIFNVTKNEKRPLPYRLKWRVGDRDKSKSFKRKGEGDAFKRKLERALEDGLSFSPSTGLPELWGKTLKTFAEVAREHSASKWHEWSPTSRVSHTESIATVIYELLRPYGASKYERPCVLRVIRNLLINQNELEGTAHEKEVLQYVLSNSCKMNEISIEKVSEVLKKIDINSLNGEPASKDLFRKRKQTFGTVMDYAYRHKYINDNTFKRVKTKKIETLEALDPIVALNPADCRNYCQVLRNWAKVKKGYFMESADFLEIVWLAGLRPSEVAGLKVKNVNLFLDQRTSYLKVDCAVVSLLSGYADNQATQVSKGLKARGNKAFRNVPILAELRPTIERLVEDKDPEDFLFTDPKTGTKPVKTDLVNRYFKKVCLTSHTTYDLRHTNASILIYSGLNIVEVANRLGNSVDVCQKVYLHMLNKVEDINLSREDEFLKNAVKPLKFETYEIGINYWEPPIPKN</sequence>
<gene>
    <name evidence="6" type="ORF">UFOPK2731_00308</name>
    <name evidence="7" type="ORF">UFOPK3161_00232</name>
    <name evidence="8" type="ORF">UFOPK3288_00693</name>
    <name evidence="5" type="ORF">UFOPK3962_00328</name>
    <name evidence="9" type="ORF">UFOPK4427_00144</name>
</gene>
<dbReference type="PANTHER" id="PTHR30349">
    <property type="entry name" value="PHAGE INTEGRASE-RELATED"/>
    <property type="match status" value="1"/>
</dbReference>
<dbReference type="PROSITE" id="PS51898">
    <property type="entry name" value="TYR_RECOMBINASE"/>
    <property type="match status" value="1"/>
</dbReference>
<dbReference type="GO" id="GO:0006310">
    <property type="term" value="P:DNA recombination"/>
    <property type="evidence" value="ECO:0007669"/>
    <property type="project" value="UniProtKB-KW"/>
</dbReference>
<dbReference type="InterPro" id="IPR050090">
    <property type="entry name" value="Tyrosine_recombinase_XerCD"/>
</dbReference>
<evidence type="ECO:0000313" key="7">
    <source>
        <dbReference type="EMBL" id="CAB4816334.1"/>
    </source>
</evidence>
<evidence type="ECO:0000313" key="6">
    <source>
        <dbReference type="EMBL" id="CAB4723309.1"/>
    </source>
</evidence>
<evidence type="ECO:0000256" key="3">
    <source>
        <dbReference type="ARBA" id="ARBA00023172"/>
    </source>
</evidence>
<dbReference type="EMBL" id="CAFBRY010000002">
    <property type="protein sequence ID" value="CAB5135380.1"/>
    <property type="molecule type" value="Genomic_DNA"/>
</dbReference>
<evidence type="ECO:0000256" key="2">
    <source>
        <dbReference type="ARBA" id="ARBA00023125"/>
    </source>
</evidence>
<evidence type="ECO:0000313" key="5">
    <source>
        <dbReference type="EMBL" id="CAB4332663.1"/>
    </source>
</evidence>
<dbReference type="EMBL" id="CAESAH010000005">
    <property type="protein sequence ID" value="CAB4332663.1"/>
    <property type="molecule type" value="Genomic_DNA"/>
</dbReference>
<dbReference type="InterPro" id="IPR013762">
    <property type="entry name" value="Integrase-like_cat_sf"/>
</dbReference>
<dbReference type="Pfam" id="PF00589">
    <property type="entry name" value="Phage_integrase"/>
    <property type="match status" value="1"/>
</dbReference>
<dbReference type="InterPro" id="IPR010998">
    <property type="entry name" value="Integrase_recombinase_N"/>
</dbReference>
<proteinExistence type="inferred from homology"/>